<dbReference type="Proteomes" id="UP000577346">
    <property type="component" value="Unassembled WGS sequence"/>
</dbReference>
<keyword evidence="2" id="KW-0680">Restriction system</keyword>
<evidence type="ECO:0000313" key="7">
    <source>
        <dbReference type="Proteomes" id="UP000577346"/>
    </source>
</evidence>
<feature type="domain" description="Type I restriction modification DNA specificity" evidence="4">
    <location>
        <begin position="4"/>
        <end position="185"/>
    </location>
</feature>
<dbReference type="Gene3D" id="3.90.220.20">
    <property type="entry name" value="DNA methylase specificity domains"/>
    <property type="match status" value="2"/>
</dbReference>
<gene>
    <name evidence="5" type="ORF">H4C15_23005</name>
    <name evidence="6" type="ORF">PWA60_28595</name>
</gene>
<dbReference type="EMBL" id="CP118679">
    <property type="protein sequence ID" value="WEA23722.1"/>
    <property type="molecule type" value="Genomic_DNA"/>
</dbReference>
<dbReference type="EC" id="3.1.21.-" evidence="6"/>
<keyword evidence="6" id="KW-0614">Plasmid</keyword>
<dbReference type="GO" id="GO:0004519">
    <property type="term" value="F:endonuclease activity"/>
    <property type="evidence" value="ECO:0007669"/>
    <property type="project" value="UniProtKB-KW"/>
</dbReference>
<organism evidence="5 7">
    <name type="scientific">Pseudomonas juntendi</name>
    <dbReference type="NCBI Taxonomy" id="2666183"/>
    <lineage>
        <taxon>Bacteria</taxon>
        <taxon>Pseudomonadati</taxon>
        <taxon>Pseudomonadota</taxon>
        <taxon>Gammaproteobacteria</taxon>
        <taxon>Pseudomonadales</taxon>
        <taxon>Pseudomonadaceae</taxon>
        <taxon>Pseudomonas</taxon>
    </lineage>
</organism>
<dbReference type="EMBL" id="JACGDA010000065">
    <property type="protein sequence ID" value="MBA6150342.1"/>
    <property type="molecule type" value="Genomic_DNA"/>
</dbReference>
<evidence type="ECO:0000256" key="3">
    <source>
        <dbReference type="ARBA" id="ARBA00023125"/>
    </source>
</evidence>
<evidence type="ECO:0000313" key="6">
    <source>
        <dbReference type="EMBL" id="WEA23722.1"/>
    </source>
</evidence>
<dbReference type="PANTHER" id="PTHR30408:SF13">
    <property type="entry name" value="TYPE I RESTRICTION ENZYME HINDI SPECIFICITY SUBUNIT"/>
    <property type="match status" value="1"/>
</dbReference>
<dbReference type="InterPro" id="IPR000055">
    <property type="entry name" value="Restrct_endonuc_typeI_TRD"/>
</dbReference>
<reference evidence="5 7" key="1">
    <citation type="submission" date="2020-07" db="EMBL/GenBank/DDBJ databases">
        <title>Diversity of carbapenemase encoding genes among Pseudomonas putida group clinical isolates in a tertiary Brazilian hospital.</title>
        <authorList>
            <person name="Alberto-Lei F."/>
            <person name="Nodari C.S."/>
            <person name="Streling A.P."/>
            <person name="Paulino J.T."/>
            <person name="Bessa-Neto F.O."/>
            <person name="Cayo R."/>
            <person name="Gales A.C."/>
        </authorList>
    </citation>
    <scope>NUCLEOTIDE SEQUENCE [LARGE SCALE GENOMIC DNA]</scope>
    <source>
        <strain evidence="5 7">11213</strain>
    </source>
</reference>
<dbReference type="InterPro" id="IPR052021">
    <property type="entry name" value="Type-I_RS_S_subunit"/>
</dbReference>
<dbReference type="GO" id="GO:0009307">
    <property type="term" value="P:DNA restriction-modification system"/>
    <property type="evidence" value="ECO:0007669"/>
    <property type="project" value="UniProtKB-KW"/>
</dbReference>
<dbReference type="GO" id="GO:0016787">
    <property type="term" value="F:hydrolase activity"/>
    <property type="evidence" value="ECO:0007669"/>
    <property type="project" value="UniProtKB-KW"/>
</dbReference>
<dbReference type="InterPro" id="IPR044946">
    <property type="entry name" value="Restrct_endonuc_typeI_TRD_sf"/>
</dbReference>
<proteinExistence type="inferred from homology"/>
<geneLocation type="plasmid" evidence="6 8">
    <name>pHNGDW697-2</name>
</geneLocation>
<keyword evidence="5" id="KW-0540">Nuclease</keyword>
<evidence type="ECO:0000256" key="1">
    <source>
        <dbReference type="ARBA" id="ARBA00010923"/>
    </source>
</evidence>
<dbReference type="GO" id="GO:0003677">
    <property type="term" value="F:DNA binding"/>
    <property type="evidence" value="ECO:0007669"/>
    <property type="project" value="UniProtKB-KW"/>
</dbReference>
<protein>
    <submittedName>
        <fullName evidence="5">Restriction endonuclease subunit S</fullName>
        <ecNumber evidence="6">3.1.21.-</ecNumber>
    </submittedName>
</protein>
<evidence type="ECO:0000256" key="2">
    <source>
        <dbReference type="ARBA" id="ARBA00022747"/>
    </source>
</evidence>
<dbReference type="SUPFAM" id="SSF116734">
    <property type="entry name" value="DNA methylase specificity domain"/>
    <property type="match status" value="2"/>
</dbReference>
<evidence type="ECO:0000313" key="8">
    <source>
        <dbReference type="Proteomes" id="UP001217631"/>
    </source>
</evidence>
<dbReference type="CDD" id="cd17517">
    <property type="entry name" value="RMtype1_S_EcoKI_StySPI-TRD2-CR2_like"/>
    <property type="match status" value="1"/>
</dbReference>
<reference evidence="6" key="2">
    <citation type="submission" date="2023-02" db="EMBL/GenBank/DDBJ databases">
        <title>tmexCD-toprJ-like cluster.</title>
        <authorList>
            <person name="Gao X."/>
            <person name="Wang C."/>
            <person name="Liu J."/>
        </authorList>
    </citation>
    <scope>NUCLEOTIDE SEQUENCE</scope>
    <source>
        <strain evidence="6">GDW21C697WI</strain>
        <plasmid evidence="6">pHNGDW697-2</plasmid>
    </source>
</reference>
<evidence type="ECO:0000313" key="5">
    <source>
        <dbReference type="EMBL" id="MBA6150342.1"/>
    </source>
</evidence>
<name>A0A7W2R148_9PSED</name>
<evidence type="ECO:0000259" key="4">
    <source>
        <dbReference type="Pfam" id="PF01420"/>
    </source>
</evidence>
<dbReference type="Proteomes" id="UP001217631">
    <property type="component" value="Plasmid pHNGDW697-2"/>
</dbReference>
<sequence>MSFESVRFGDLFLEPQRNGLTRPKKVRGVGFPMVNMGELFAHSRIKNLEMDLVPINEEKEQQFFLKDGDLLFARQSLVLSGAGQCSIFLGNKTRTVFESHLIRCRLDQKRFNPNFYFYFFRSPDGRRVIEAIVEQGAGASGIRGSDLVNVQVPTPSKNYQDEVADLLVEIDDRITLLRETNATLEAIAQALFKSWFVDFDPVRAKAEGLEPEGMDAATAALFPDSFEESELGLVPRGWLVDRASSWLSVLETGRRPKGGVAGIMDGVPSIGAESIVRIGEFDYSKTKYVSSEFFEKMKSGELQSHDVLLYKDGGKPGVFLPRVSMFGNGFPFKKCGINEHVFRIRLKEPFSQAFLYYWLWSDAVMHELKHRGGKAAIPGINQSDVKELKLLVPNEQVLIGFDELCSPLIDKIFSNSKQSRTLTQLRDTLLPRLISGQLRLPEVEVMVEEACA</sequence>
<dbReference type="REBASE" id="694271">
    <property type="entry name" value="S1.Pju697ORF28685P"/>
</dbReference>
<keyword evidence="6" id="KW-0378">Hydrolase</keyword>
<accession>A0A7W2R148</accession>
<dbReference type="Pfam" id="PF01420">
    <property type="entry name" value="Methylase_S"/>
    <property type="match status" value="1"/>
</dbReference>
<dbReference type="AlphaFoldDB" id="A0A7W2R148"/>
<comment type="similarity">
    <text evidence="1">Belongs to the type-I restriction system S methylase family.</text>
</comment>
<keyword evidence="5" id="KW-0255">Endonuclease</keyword>
<dbReference type="RefSeq" id="WP_182337225.1">
    <property type="nucleotide sequence ID" value="NZ_CP118679.1"/>
</dbReference>
<keyword evidence="3" id="KW-0238">DNA-binding</keyword>
<dbReference type="PANTHER" id="PTHR30408">
    <property type="entry name" value="TYPE-1 RESTRICTION ENZYME ECOKI SPECIFICITY PROTEIN"/>
    <property type="match status" value="1"/>
</dbReference>